<organism evidence="1 2">
    <name type="scientific">Caballeronia jiangsuensis</name>
    <dbReference type="NCBI Taxonomy" id="1458357"/>
    <lineage>
        <taxon>Bacteria</taxon>
        <taxon>Pseudomonadati</taxon>
        <taxon>Pseudomonadota</taxon>
        <taxon>Betaproteobacteria</taxon>
        <taxon>Burkholderiales</taxon>
        <taxon>Burkholderiaceae</taxon>
        <taxon>Caballeronia</taxon>
    </lineage>
</organism>
<dbReference type="Proteomes" id="UP001629462">
    <property type="component" value="Unassembled WGS sequence"/>
</dbReference>
<reference evidence="1 2" key="1">
    <citation type="journal article" date="2024" name="Chem. Sci.">
        <title>Discovery of megapolipeptins by genome mining of a Burkholderiales bacteria collection.</title>
        <authorList>
            <person name="Paulo B.S."/>
            <person name="Recchia M.J.J."/>
            <person name="Lee S."/>
            <person name="Fergusson C.H."/>
            <person name="Romanowski S.B."/>
            <person name="Hernandez A."/>
            <person name="Krull N."/>
            <person name="Liu D.Y."/>
            <person name="Cavanagh H."/>
            <person name="Bos A."/>
            <person name="Gray C.A."/>
            <person name="Murphy B.T."/>
            <person name="Linington R.G."/>
            <person name="Eustaquio A.S."/>
        </authorList>
    </citation>
    <scope>NUCLEOTIDE SEQUENCE [LARGE SCALE GENOMIC DNA]</scope>
    <source>
        <strain evidence="1 2">RL17-374-BIF-D</strain>
    </source>
</reference>
<proteinExistence type="predicted"/>
<dbReference type="Pfam" id="PF09859">
    <property type="entry name" value="Oxygenase-NA"/>
    <property type="match status" value="1"/>
</dbReference>
<keyword evidence="2" id="KW-1185">Reference proteome</keyword>
<dbReference type="Gene3D" id="2.60.120.620">
    <property type="entry name" value="q2cbj1_9rhob like domain"/>
    <property type="match status" value="1"/>
</dbReference>
<dbReference type="InterPro" id="IPR018655">
    <property type="entry name" value="DUF2086"/>
</dbReference>
<sequence length="257" mass="29333">MNTQTSLAFEAGYVGAHTHAVDGTLEERISAIDWAAFAQNLTRDGYAILPTMLNPGQCRRLADYFPQDERFRSHIIMSRYAFGRGEYKYFAHPLPDIVAQLRHTLYPHLAPIANHWHDLMRIDERFPATLSQFHTVCHRAGQTRPTPLLLRYHANDYCCLHQDLYGELVFPFQAILLLDEPGRDFEGGELLLTESDPKKPGRAEVVPLRQGDAVVLAVNFRPVRSTRGYYRTNLRHGVSKLHSGNRNTLGIIFHDAR</sequence>
<accession>A0ABW9D134</accession>
<evidence type="ECO:0000313" key="1">
    <source>
        <dbReference type="EMBL" id="MFM0523133.1"/>
    </source>
</evidence>
<comment type="caution">
    <text evidence="1">The sequence shown here is derived from an EMBL/GenBank/DDBJ whole genome shotgun (WGS) entry which is preliminary data.</text>
</comment>
<protein>
    <submittedName>
        <fullName evidence="1">2OG-Fe(II) oxygenase</fullName>
    </submittedName>
</protein>
<evidence type="ECO:0000313" key="2">
    <source>
        <dbReference type="Proteomes" id="UP001629462"/>
    </source>
</evidence>
<gene>
    <name evidence="1" type="ORF">PQR08_37555</name>
</gene>
<dbReference type="EMBL" id="JAQQDB010000073">
    <property type="protein sequence ID" value="MFM0523133.1"/>
    <property type="molecule type" value="Genomic_DNA"/>
</dbReference>
<name>A0ABW9D134_9BURK</name>
<dbReference type="RefSeq" id="WP_408164306.1">
    <property type="nucleotide sequence ID" value="NZ_JAQQDB010000073.1"/>
</dbReference>